<feature type="domain" description="Egal-1 winged helix" evidence="2">
    <location>
        <begin position="145"/>
        <end position="215"/>
    </location>
</feature>
<dbReference type="AlphaFoldDB" id="A0A267DKJ7"/>
<dbReference type="PANTHER" id="PTHR13328:SF4">
    <property type="entry name" value="NEGATIVE ELONGATION FACTOR A"/>
    <property type="match status" value="1"/>
</dbReference>
<comment type="caution">
    <text evidence="3">The sequence shown here is derived from an EMBL/GenBank/DDBJ whole genome shotgun (WGS) entry which is preliminary data.</text>
</comment>
<protein>
    <recommendedName>
        <fullName evidence="2">Egal-1 winged helix domain-containing protein</fullName>
    </recommendedName>
</protein>
<dbReference type="EMBL" id="NIVC01003987">
    <property type="protein sequence ID" value="PAA49059.1"/>
    <property type="molecule type" value="Genomic_DNA"/>
</dbReference>
<feature type="compositionally biased region" description="Polar residues" evidence="1">
    <location>
        <begin position="251"/>
        <end position="271"/>
    </location>
</feature>
<feature type="region of interest" description="Disordered" evidence="1">
    <location>
        <begin position="24"/>
        <end position="48"/>
    </location>
</feature>
<dbReference type="OrthoDB" id="26838at2759"/>
<dbReference type="Pfam" id="PF23713">
    <property type="entry name" value="WHD_Egal"/>
    <property type="match status" value="3"/>
</dbReference>
<evidence type="ECO:0000313" key="3">
    <source>
        <dbReference type="EMBL" id="PAA49059.1"/>
    </source>
</evidence>
<feature type="region of interest" description="Disordered" evidence="1">
    <location>
        <begin position="215"/>
        <end position="278"/>
    </location>
</feature>
<feature type="compositionally biased region" description="Gly residues" evidence="1">
    <location>
        <begin position="215"/>
        <end position="227"/>
    </location>
</feature>
<keyword evidence="4" id="KW-1185">Reference proteome</keyword>
<proteinExistence type="predicted"/>
<reference evidence="3 4" key="1">
    <citation type="submission" date="2017-06" db="EMBL/GenBank/DDBJ databases">
        <title>A platform for efficient transgenesis in Macrostomum lignano, a flatworm model organism for stem cell research.</title>
        <authorList>
            <person name="Berezikov E."/>
        </authorList>
    </citation>
    <scope>NUCLEOTIDE SEQUENCE [LARGE SCALE GENOMIC DNA]</scope>
    <source>
        <strain evidence="3">DV1</strain>
        <tissue evidence="3">Whole organism</tissue>
    </source>
</reference>
<organism evidence="3 4">
    <name type="scientific">Macrostomum lignano</name>
    <dbReference type="NCBI Taxonomy" id="282301"/>
    <lineage>
        <taxon>Eukaryota</taxon>
        <taxon>Metazoa</taxon>
        <taxon>Spiralia</taxon>
        <taxon>Lophotrochozoa</taxon>
        <taxon>Platyhelminthes</taxon>
        <taxon>Rhabditophora</taxon>
        <taxon>Macrostomorpha</taxon>
        <taxon>Macrostomida</taxon>
        <taxon>Macrostomidae</taxon>
        <taxon>Macrostomum</taxon>
    </lineage>
</organism>
<sequence>MSDPAHKAMLYFLEILLNCTDSEDNGDSTTVGGSADASSDSGGGGDDGSGVRLSSLAAHFHSRHFDVEMRNAVGGPAGLRAFLRRYPALFRVVGDRVRAVGPTGKSASVAAVAAAAAAASAANSNSATSSVAEAATADLERDLGAVRFLQSRLAAKRERWVPVRSLCGHLGQAPSDVRAALGLSGGGSAAVELAAFLAKHRHAFEVQGELVSLRNGGGGGGGSGGGRQSSARRPGSLALGSQQQQQQQQQNHHLISAGSSGRSLPSTPNGFQQQQQQHQVHMSAAEYKAVMFVRKVLLKKGGRMPLAKLFTVLSRPGDGAEQARNLIGWTQMELEEFLAKRPLFFDCCSSLVSDSAEVAVRRGQRLSIVISESATTAAAASAAAAAAAPTPAQSVNGGEAPRTLSNRCGTVFHCSRLWGIIDLGRHEHVFFDRSIFKHVEDLQRHFKVNDPVYFNAILAPRESRAKWRATKVWKECDRPLVDRMSAAAAAASIVSPLSPSPSPAAPAPSAAVGGITGASSAEAEAQAAEAELCRLLDSLLVGPSPSLSSPVASTPSVGSSGRLCLSCRQRCRSGGGLAAAGVSVACQTLSTGDIMLTNIYHDP</sequence>
<dbReference type="PANTHER" id="PTHR13328">
    <property type="entry name" value="NEGATIVE ELONGATION FACTOR A NELF-A"/>
    <property type="match status" value="1"/>
</dbReference>
<name>A0A267DKJ7_9PLAT</name>
<evidence type="ECO:0000313" key="4">
    <source>
        <dbReference type="Proteomes" id="UP000215902"/>
    </source>
</evidence>
<evidence type="ECO:0000259" key="2">
    <source>
        <dbReference type="Pfam" id="PF23713"/>
    </source>
</evidence>
<gene>
    <name evidence="3" type="ORF">BOX15_Mlig028824g1</name>
</gene>
<dbReference type="Proteomes" id="UP000215902">
    <property type="component" value="Unassembled WGS sequence"/>
</dbReference>
<feature type="compositionally biased region" description="Low complexity" evidence="1">
    <location>
        <begin position="228"/>
        <end position="250"/>
    </location>
</feature>
<feature type="domain" description="Egal-1 winged helix" evidence="2">
    <location>
        <begin position="48"/>
        <end position="99"/>
    </location>
</feature>
<evidence type="ECO:0000256" key="1">
    <source>
        <dbReference type="SAM" id="MobiDB-lite"/>
    </source>
</evidence>
<feature type="domain" description="Egal-1 winged helix" evidence="2">
    <location>
        <begin position="287"/>
        <end position="353"/>
    </location>
</feature>
<dbReference type="InterPro" id="IPR056589">
    <property type="entry name" value="WH_Egal-1"/>
</dbReference>
<dbReference type="InterPro" id="IPR052828">
    <property type="entry name" value="NELF-A_domain"/>
</dbReference>
<accession>A0A267DKJ7</accession>
<dbReference type="STRING" id="282301.A0A267DKJ7"/>